<organism evidence="1 2">
    <name type="scientific">Meishania litoralis</name>
    <dbReference type="NCBI Taxonomy" id="3434685"/>
    <lineage>
        <taxon>Bacteria</taxon>
        <taxon>Pseudomonadati</taxon>
        <taxon>Bacteroidota</taxon>
        <taxon>Flavobacteriia</taxon>
        <taxon>Flavobacteriales</taxon>
        <taxon>Flavobacteriaceae</taxon>
        <taxon>Meishania</taxon>
    </lineage>
</organism>
<protein>
    <submittedName>
        <fullName evidence="1">GNAT family N-acetyltransferase</fullName>
    </submittedName>
</protein>
<dbReference type="Proteomes" id="UP001595191">
    <property type="component" value="Unassembled WGS sequence"/>
</dbReference>
<dbReference type="EMBL" id="JBHFPV010000004">
    <property type="protein sequence ID" value="MFH6604724.1"/>
    <property type="molecule type" value="Genomic_DNA"/>
</dbReference>
<evidence type="ECO:0000313" key="1">
    <source>
        <dbReference type="EMBL" id="MFH6604724.1"/>
    </source>
</evidence>
<proteinExistence type="predicted"/>
<accession>A0ACC7LNX1</accession>
<keyword evidence="2" id="KW-1185">Reference proteome</keyword>
<evidence type="ECO:0000313" key="2">
    <source>
        <dbReference type="Proteomes" id="UP001595191"/>
    </source>
</evidence>
<sequence>MSEQDILIREARPEDVHTLLEFQQGVVAWERQYDPTIAKRHVSYYDIEKLISNEEAMVLIAEAGGRPIGCGIGMEKEARHYLDHKTYAYLGLMYVDPQFRGQGVNAIIIERLKNWAYAKGLKEIRLTVYEDNLSAIKAYEKIGFKKHISEMRIQ</sequence>
<name>A0ACC7LNX1_9FLAO</name>
<comment type="caution">
    <text evidence="1">The sequence shown here is derived from an EMBL/GenBank/DDBJ whole genome shotgun (WGS) entry which is preliminary data.</text>
</comment>
<reference evidence="1" key="1">
    <citation type="submission" date="2024-09" db="EMBL/GenBank/DDBJ databases">
        <authorList>
            <person name="Liu J."/>
        </authorList>
    </citation>
    <scope>NUCLEOTIDE SEQUENCE</scope>
    <source>
        <strain evidence="1">NBU2967</strain>
    </source>
</reference>
<gene>
    <name evidence="1" type="ORF">ACEZ3G_14640</name>
</gene>